<accession>A0A2Z4LT27</accession>
<sequence>MKPFYPLIAIMVVATIALIWTPEVKKNHESLTGVKKHEHDIGYIDPSKARLNKGFHVCNKSRIFQYYNPEKATYSKGKNGLRRFILENYKNKNYNDSGYLTIRFVINCKGKAGRYIIHENDLNLMPKHFDPDLVEQIFELTSKLEKWNPNFIFEEYRDSYMYLSYRIENGEITEILP</sequence>
<evidence type="ECO:0000313" key="2">
    <source>
        <dbReference type="EMBL" id="AWX44734.1"/>
    </source>
</evidence>
<proteinExistence type="predicted"/>
<reference evidence="2 3" key="1">
    <citation type="submission" date="2018-06" db="EMBL/GenBank/DDBJ databases">
        <title>Spongiibacterium sp. HME9304 Genome sequencing and assembly.</title>
        <authorList>
            <person name="Kang H."/>
            <person name="Kim H."/>
            <person name="Joh K."/>
        </authorList>
    </citation>
    <scope>NUCLEOTIDE SEQUENCE [LARGE SCALE GENOMIC DNA]</scope>
    <source>
        <strain evidence="2 3">HME9304</strain>
    </source>
</reference>
<dbReference type="KEGG" id="spon:HME9304_01737"/>
<keyword evidence="1" id="KW-0472">Membrane</keyword>
<feature type="transmembrane region" description="Helical" evidence="1">
    <location>
        <begin position="6"/>
        <end position="22"/>
    </location>
</feature>
<evidence type="ECO:0000256" key="1">
    <source>
        <dbReference type="SAM" id="Phobius"/>
    </source>
</evidence>
<gene>
    <name evidence="2" type="ORF">HME9304_01737</name>
</gene>
<keyword evidence="1" id="KW-0812">Transmembrane</keyword>
<protein>
    <submittedName>
        <fullName evidence="2">Uncharacterized protein</fullName>
    </submittedName>
</protein>
<dbReference type="RefSeq" id="WP_112378182.1">
    <property type="nucleotide sequence ID" value="NZ_CP030104.1"/>
</dbReference>
<organism evidence="2 3">
    <name type="scientific">Flagellimonas maritima</name>
    <dbReference type="NCBI Taxonomy" id="1383885"/>
    <lineage>
        <taxon>Bacteria</taxon>
        <taxon>Pseudomonadati</taxon>
        <taxon>Bacteroidota</taxon>
        <taxon>Flavobacteriia</taxon>
        <taxon>Flavobacteriales</taxon>
        <taxon>Flavobacteriaceae</taxon>
        <taxon>Flagellimonas</taxon>
    </lineage>
</organism>
<name>A0A2Z4LT27_9FLAO</name>
<keyword evidence="3" id="KW-1185">Reference proteome</keyword>
<keyword evidence="1" id="KW-1133">Transmembrane helix</keyword>
<evidence type="ECO:0000313" key="3">
    <source>
        <dbReference type="Proteomes" id="UP000248536"/>
    </source>
</evidence>
<dbReference type="Proteomes" id="UP000248536">
    <property type="component" value="Chromosome"/>
</dbReference>
<dbReference type="EMBL" id="CP030104">
    <property type="protein sequence ID" value="AWX44734.1"/>
    <property type="molecule type" value="Genomic_DNA"/>
</dbReference>
<dbReference type="AlphaFoldDB" id="A0A2Z4LT27"/>
<dbReference type="OrthoDB" id="883593at2"/>